<proteinExistence type="predicted"/>
<reference evidence="3" key="2">
    <citation type="submission" date="2023-05" db="EMBL/GenBank/DDBJ databases">
        <authorList>
            <consortium name="Lawrence Berkeley National Laboratory"/>
            <person name="Steindorff A."/>
            <person name="Hensen N."/>
            <person name="Bonometti L."/>
            <person name="Westerberg I."/>
            <person name="Brannstrom I.O."/>
            <person name="Guillou S."/>
            <person name="Cros-Aarteil S."/>
            <person name="Calhoun S."/>
            <person name="Haridas S."/>
            <person name="Kuo A."/>
            <person name="Mondo S."/>
            <person name="Pangilinan J."/>
            <person name="Riley R."/>
            <person name="Labutti K."/>
            <person name="Andreopoulos B."/>
            <person name="Lipzen A."/>
            <person name="Chen C."/>
            <person name="Yanf M."/>
            <person name="Daum C."/>
            <person name="Ng V."/>
            <person name="Clum A."/>
            <person name="Ohm R."/>
            <person name="Martin F."/>
            <person name="Silar P."/>
            <person name="Natvig D."/>
            <person name="Lalanne C."/>
            <person name="Gautier V."/>
            <person name="Ament-Velasquez S.L."/>
            <person name="Kruys A."/>
            <person name="Hutchinson M.I."/>
            <person name="Powell A.J."/>
            <person name="Barry K."/>
            <person name="Miller A.N."/>
            <person name="Grigoriev I.V."/>
            <person name="Debuchy R."/>
            <person name="Gladieux P."/>
            <person name="Thoren M.H."/>
            <person name="Johannesson H."/>
        </authorList>
    </citation>
    <scope>NUCLEOTIDE SEQUENCE</scope>
    <source>
        <strain evidence="3">CBS 123565</strain>
    </source>
</reference>
<dbReference type="PANTHER" id="PTHR47829">
    <property type="entry name" value="HYDROLASE, PUTATIVE (AFU_ORTHOLOGUE AFUA_1G12880)-RELATED"/>
    <property type="match status" value="1"/>
</dbReference>
<feature type="compositionally biased region" description="Basic residues" evidence="1">
    <location>
        <begin position="329"/>
        <end position="340"/>
    </location>
</feature>
<comment type="caution">
    <text evidence="3">The sequence shown here is derived from an EMBL/GenBank/DDBJ whole genome shotgun (WGS) entry which is preliminary data.</text>
</comment>
<reference evidence="3" key="1">
    <citation type="journal article" date="2023" name="Mol. Phylogenet. Evol.">
        <title>Genome-scale phylogeny and comparative genomics of the fungal order Sordariales.</title>
        <authorList>
            <person name="Hensen N."/>
            <person name="Bonometti L."/>
            <person name="Westerberg I."/>
            <person name="Brannstrom I.O."/>
            <person name="Guillou S."/>
            <person name="Cros-Aarteil S."/>
            <person name="Calhoun S."/>
            <person name="Haridas S."/>
            <person name="Kuo A."/>
            <person name="Mondo S."/>
            <person name="Pangilinan J."/>
            <person name="Riley R."/>
            <person name="LaButti K."/>
            <person name="Andreopoulos B."/>
            <person name="Lipzen A."/>
            <person name="Chen C."/>
            <person name="Yan M."/>
            <person name="Daum C."/>
            <person name="Ng V."/>
            <person name="Clum A."/>
            <person name="Steindorff A."/>
            <person name="Ohm R.A."/>
            <person name="Martin F."/>
            <person name="Silar P."/>
            <person name="Natvig D.O."/>
            <person name="Lalanne C."/>
            <person name="Gautier V."/>
            <person name="Ament-Velasquez S.L."/>
            <person name="Kruys A."/>
            <person name="Hutchinson M.I."/>
            <person name="Powell A.J."/>
            <person name="Barry K."/>
            <person name="Miller A.N."/>
            <person name="Grigoriev I.V."/>
            <person name="Debuchy R."/>
            <person name="Gladieux P."/>
            <person name="Hiltunen Thoren M."/>
            <person name="Johannesson H."/>
        </authorList>
    </citation>
    <scope>NUCLEOTIDE SEQUENCE</scope>
    <source>
        <strain evidence="3">CBS 123565</strain>
    </source>
</reference>
<protein>
    <submittedName>
        <fullName evidence="3">APH-domain-containing protein</fullName>
    </submittedName>
</protein>
<gene>
    <name evidence="3" type="ORF">BT67DRAFT_436187</name>
</gene>
<feature type="domain" description="Aminoglycoside phosphotransferase" evidence="2">
    <location>
        <begin position="57"/>
        <end position="301"/>
    </location>
</feature>
<sequence length="515" mass="57032">MAGRVRQPIDLRVLEKWISKHVPEIEVPLDIKQVRPPSVALPGDHDQHDAHLADHAQFGFGQSNPTYQLTAADGKRYVLRKKPPGQLVSKTAHKVEREYRIIAALAKTDVPVPRAYCLCEDASVIGTPFYIMEFLDGRIFEDPIIPSVLPDHRRAIWADAVRTLAKLHRIDPRSVGLEEFGKPTGFYTRQVNTWRAICDAQAAVRDVETRDAVGPLPHFAQLMHFFADESQQPADRGTLIHGDFKIDNLVFHKTEPRVIGILDWEMSTIGHPLSDISNLLTPYFTARLDPRRSVNVHRGFLPRATRGLPTPDEITTLYFSVVEQPTPHNNHHHHHHHHHPSQQTAAVELSLAADHHTAASGADRRREMQWAQAFNIFRLSAICQGIAARQAGRQASSEQARRYGDARTPLAEFAWALVQSARASSPPSSYLASSSSSSSGGAGGGGNQGGEEDSSSPTGSIPCHSKIPQDPHAACPNARVYLPLNPCFLDYPAASYLQTWRIRHKITTSTGKATI</sequence>
<dbReference type="Gene3D" id="3.30.200.20">
    <property type="entry name" value="Phosphorylase Kinase, domain 1"/>
    <property type="match status" value="1"/>
</dbReference>
<evidence type="ECO:0000259" key="2">
    <source>
        <dbReference type="Pfam" id="PF01636"/>
    </source>
</evidence>
<dbReference type="InterPro" id="IPR002575">
    <property type="entry name" value="Aminoglycoside_PTrfase"/>
</dbReference>
<feature type="compositionally biased region" description="Low complexity" evidence="1">
    <location>
        <begin position="426"/>
        <end position="439"/>
    </location>
</feature>
<evidence type="ECO:0000256" key="1">
    <source>
        <dbReference type="SAM" id="MobiDB-lite"/>
    </source>
</evidence>
<organism evidence="3 4">
    <name type="scientific">Trichocladium antarcticum</name>
    <dbReference type="NCBI Taxonomy" id="1450529"/>
    <lineage>
        <taxon>Eukaryota</taxon>
        <taxon>Fungi</taxon>
        <taxon>Dikarya</taxon>
        <taxon>Ascomycota</taxon>
        <taxon>Pezizomycotina</taxon>
        <taxon>Sordariomycetes</taxon>
        <taxon>Sordariomycetidae</taxon>
        <taxon>Sordariales</taxon>
        <taxon>Chaetomiaceae</taxon>
        <taxon>Trichocladium</taxon>
    </lineage>
</organism>
<dbReference type="AlphaFoldDB" id="A0AAN6ZBX0"/>
<dbReference type="InterPro" id="IPR052898">
    <property type="entry name" value="ACAD10-like"/>
</dbReference>
<dbReference type="Pfam" id="PF01636">
    <property type="entry name" value="APH"/>
    <property type="match status" value="1"/>
</dbReference>
<name>A0AAN6ZBX0_9PEZI</name>
<dbReference type="Gene3D" id="3.90.1200.10">
    <property type="match status" value="1"/>
</dbReference>
<dbReference type="EMBL" id="MU853422">
    <property type="protein sequence ID" value="KAK4131769.1"/>
    <property type="molecule type" value="Genomic_DNA"/>
</dbReference>
<feature type="region of interest" description="Disordered" evidence="1">
    <location>
        <begin position="426"/>
        <end position="465"/>
    </location>
</feature>
<feature type="compositionally biased region" description="Gly residues" evidence="1">
    <location>
        <begin position="440"/>
        <end position="449"/>
    </location>
</feature>
<dbReference type="CDD" id="cd05154">
    <property type="entry name" value="ACAD10_11_N-like"/>
    <property type="match status" value="1"/>
</dbReference>
<dbReference type="SUPFAM" id="SSF56112">
    <property type="entry name" value="Protein kinase-like (PK-like)"/>
    <property type="match status" value="1"/>
</dbReference>
<evidence type="ECO:0000313" key="3">
    <source>
        <dbReference type="EMBL" id="KAK4131769.1"/>
    </source>
</evidence>
<feature type="region of interest" description="Disordered" evidence="1">
    <location>
        <begin position="324"/>
        <end position="346"/>
    </location>
</feature>
<dbReference type="InterPro" id="IPR011009">
    <property type="entry name" value="Kinase-like_dom_sf"/>
</dbReference>
<dbReference type="PANTHER" id="PTHR47829:SF1">
    <property type="entry name" value="HAD FAMILY PHOSPHATASE"/>
    <property type="match status" value="1"/>
</dbReference>
<evidence type="ECO:0000313" key="4">
    <source>
        <dbReference type="Proteomes" id="UP001304895"/>
    </source>
</evidence>
<dbReference type="Proteomes" id="UP001304895">
    <property type="component" value="Unassembled WGS sequence"/>
</dbReference>
<accession>A0AAN6ZBX0</accession>
<dbReference type="InterPro" id="IPR041726">
    <property type="entry name" value="ACAD10_11_N"/>
</dbReference>
<keyword evidence="4" id="KW-1185">Reference proteome</keyword>